<evidence type="ECO:0000313" key="2">
    <source>
        <dbReference type="EMBL" id="BAK01538.1"/>
    </source>
</evidence>
<dbReference type="AlphaFoldDB" id="F2E2G6"/>
<proteinExistence type="evidence at transcript level"/>
<evidence type="ECO:0000256" key="1">
    <source>
        <dbReference type="SAM" id="MobiDB-lite"/>
    </source>
</evidence>
<feature type="compositionally biased region" description="Basic and acidic residues" evidence="1">
    <location>
        <begin position="1"/>
        <end position="12"/>
    </location>
</feature>
<name>F2E2G6_HORVV</name>
<accession>F2E2G6</accession>
<organism evidence="2">
    <name type="scientific">Hordeum vulgare subsp. vulgare</name>
    <name type="common">Domesticated barley</name>
    <dbReference type="NCBI Taxonomy" id="112509"/>
    <lineage>
        <taxon>Eukaryota</taxon>
        <taxon>Viridiplantae</taxon>
        <taxon>Streptophyta</taxon>
        <taxon>Embryophyta</taxon>
        <taxon>Tracheophyta</taxon>
        <taxon>Spermatophyta</taxon>
        <taxon>Magnoliopsida</taxon>
        <taxon>Liliopsida</taxon>
        <taxon>Poales</taxon>
        <taxon>Poaceae</taxon>
        <taxon>BOP clade</taxon>
        <taxon>Pooideae</taxon>
        <taxon>Triticodae</taxon>
        <taxon>Triticeae</taxon>
        <taxon>Hordeinae</taxon>
        <taxon>Hordeum</taxon>
    </lineage>
</organism>
<sequence>MQPRVDAGERLHPPLPLLPLSNPSLPLLSRPMIDLMLRGPPSDAAGRPHPPLPLLPPVNPSLIRCCAGRHSTLLGSRIRTYLYFCPNNPSPPPLPPELPLLYTGLNQSQQRSVARDGGGHPN</sequence>
<reference evidence="2" key="1">
    <citation type="journal article" date="2011" name="Plant Physiol.">
        <title>Comprehensive sequence analysis of 24,783 barley full-length cDNAs derived from 12 clone libraries.</title>
        <authorList>
            <person name="Matsumoto T."/>
            <person name="Tanaka T."/>
            <person name="Sakai H."/>
            <person name="Amano N."/>
            <person name="Kanamori H."/>
            <person name="Kurita K."/>
            <person name="Kikuta A."/>
            <person name="Kamiya K."/>
            <person name="Yamamoto M."/>
            <person name="Ikawa H."/>
            <person name="Fujii N."/>
            <person name="Hori K."/>
            <person name="Itoh T."/>
            <person name="Sato K."/>
        </authorList>
    </citation>
    <scope>NUCLEOTIDE SEQUENCE</scope>
    <source>
        <tissue evidence="2">Shoot and root</tissue>
    </source>
</reference>
<feature type="region of interest" description="Disordered" evidence="1">
    <location>
        <begin position="1"/>
        <end position="22"/>
    </location>
</feature>
<protein>
    <submittedName>
        <fullName evidence="2">Predicted protein</fullName>
    </submittedName>
</protein>
<dbReference type="EMBL" id="AK370337">
    <property type="protein sequence ID" value="BAK01538.1"/>
    <property type="molecule type" value="mRNA"/>
</dbReference>